<evidence type="ECO:0000313" key="7">
    <source>
        <dbReference type="Proteomes" id="UP000076727"/>
    </source>
</evidence>
<keyword evidence="7" id="KW-1185">Reference proteome</keyword>
<evidence type="ECO:0000256" key="1">
    <source>
        <dbReference type="ARBA" id="ARBA00004613"/>
    </source>
</evidence>
<dbReference type="Pfam" id="PF05730">
    <property type="entry name" value="CFEM"/>
    <property type="match status" value="1"/>
</dbReference>
<dbReference type="OrthoDB" id="3065412at2759"/>
<dbReference type="EMBL" id="KV429128">
    <property type="protein sequence ID" value="KZT64457.1"/>
    <property type="molecule type" value="Genomic_DNA"/>
</dbReference>
<protein>
    <recommendedName>
        <fullName evidence="5">CFEM domain-containing protein</fullName>
    </recommendedName>
</protein>
<evidence type="ECO:0000256" key="4">
    <source>
        <dbReference type="ARBA" id="ARBA00023157"/>
    </source>
</evidence>
<feature type="domain" description="CFEM" evidence="5">
    <location>
        <begin position="4"/>
        <end position="110"/>
    </location>
</feature>
<dbReference type="InterPro" id="IPR008427">
    <property type="entry name" value="Extracellular_membr_CFEM_dom"/>
</dbReference>
<comment type="subcellular location">
    <subcellularLocation>
        <location evidence="1">Secreted</location>
    </subcellularLocation>
</comment>
<dbReference type="Proteomes" id="UP000076727">
    <property type="component" value="Unassembled WGS sequence"/>
</dbReference>
<name>A0A165LIE2_9APHY</name>
<evidence type="ECO:0000313" key="6">
    <source>
        <dbReference type="EMBL" id="KZT64457.1"/>
    </source>
</evidence>
<accession>A0A165LIE2</accession>
<evidence type="ECO:0000256" key="2">
    <source>
        <dbReference type="ARBA" id="ARBA00022525"/>
    </source>
</evidence>
<evidence type="ECO:0000256" key="3">
    <source>
        <dbReference type="ARBA" id="ARBA00022729"/>
    </source>
</evidence>
<proteinExistence type="predicted"/>
<dbReference type="AlphaFoldDB" id="A0A165LIE2"/>
<keyword evidence="2" id="KW-0964">Secreted</keyword>
<dbReference type="PROSITE" id="PS52012">
    <property type="entry name" value="CFEM"/>
    <property type="match status" value="1"/>
</dbReference>
<keyword evidence="3" id="KW-0732">Signal</keyword>
<keyword evidence="4" id="KW-1015">Disulfide bond</keyword>
<dbReference type="GO" id="GO:0005576">
    <property type="term" value="C:extracellular region"/>
    <property type="evidence" value="ECO:0007669"/>
    <property type="project" value="UniProtKB-SubCell"/>
</dbReference>
<organism evidence="6 7">
    <name type="scientific">Daedalea quercina L-15889</name>
    <dbReference type="NCBI Taxonomy" id="1314783"/>
    <lineage>
        <taxon>Eukaryota</taxon>
        <taxon>Fungi</taxon>
        <taxon>Dikarya</taxon>
        <taxon>Basidiomycota</taxon>
        <taxon>Agaricomycotina</taxon>
        <taxon>Agaricomycetes</taxon>
        <taxon>Polyporales</taxon>
        <taxon>Fomitopsis</taxon>
    </lineage>
</organism>
<gene>
    <name evidence="6" type="ORF">DAEQUDRAFT_732603</name>
</gene>
<sequence>MFKIAAGLLPVVTDEAAPECFASSILFSDCPRACWDIAAYGRCSPESDASCLCNEPLFVANVSLCIENICSKEDVVGYEQLADELCATVVSATSLLSMQNVVRTQHLSRI</sequence>
<reference evidence="6 7" key="1">
    <citation type="journal article" date="2016" name="Mol. Biol. Evol.">
        <title>Comparative Genomics of Early-Diverging Mushroom-Forming Fungi Provides Insights into the Origins of Lignocellulose Decay Capabilities.</title>
        <authorList>
            <person name="Nagy L.G."/>
            <person name="Riley R."/>
            <person name="Tritt A."/>
            <person name="Adam C."/>
            <person name="Daum C."/>
            <person name="Floudas D."/>
            <person name="Sun H."/>
            <person name="Yadav J.S."/>
            <person name="Pangilinan J."/>
            <person name="Larsson K.H."/>
            <person name="Matsuura K."/>
            <person name="Barry K."/>
            <person name="Labutti K."/>
            <person name="Kuo R."/>
            <person name="Ohm R.A."/>
            <person name="Bhattacharya S.S."/>
            <person name="Shirouzu T."/>
            <person name="Yoshinaga Y."/>
            <person name="Martin F.M."/>
            <person name="Grigoriev I.V."/>
            <person name="Hibbett D.S."/>
        </authorList>
    </citation>
    <scope>NUCLEOTIDE SEQUENCE [LARGE SCALE GENOMIC DNA]</scope>
    <source>
        <strain evidence="6 7">L-15889</strain>
    </source>
</reference>
<evidence type="ECO:0000259" key="5">
    <source>
        <dbReference type="PROSITE" id="PS52012"/>
    </source>
</evidence>